<comment type="subcellular location">
    <subcellularLocation>
        <location evidence="1">Cell membrane</location>
    </subcellularLocation>
</comment>
<comment type="caution">
    <text evidence="5">The sequence shown here is derived from an EMBL/GenBank/DDBJ whole genome shotgun (WGS) entry which is preliminary data.</text>
</comment>
<evidence type="ECO:0000256" key="1">
    <source>
        <dbReference type="ARBA" id="ARBA00004236"/>
    </source>
</evidence>
<protein>
    <recommendedName>
        <fullName evidence="4">HAMP domain-containing protein</fullName>
    </recommendedName>
</protein>
<gene>
    <name evidence="5" type="ORF">RQP52_07420</name>
</gene>
<evidence type="ECO:0000313" key="6">
    <source>
        <dbReference type="Proteomes" id="UP001260980"/>
    </source>
</evidence>
<keyword evidence="3" id="KW-0472">Membrane</keyword>
<evidence type="ECO:0000256" key="3">
    <source>
        <dbReference type="ARBA" id="ARBA00023136"/>
    </source>
</evidence>
<feature type="domain" description="HAMP" evidence="4">
    <location>
        <begin position="7"/>
        <end position="38"/>
    </location>
</feature>
<evidence type="ECO:0000256" key="2">
    <source>
        <dbReference type="ARBA" id="ARBA00022475"/>
    </source>
</evidence>
<proteinExistence type="predicted"/>
<evidence type="ECO:0000313" key="5">
    <source>
        <dbReference type="EMBL" id="MDU0200915.1"/>
    </source>
</evidence>
<dbReference type="InterPro" id="IPR003660">
    <property type="entry name" value="HAMP_dom"/>
</dbReference>
<accession>A0ABU3R9F6</accession>
<reference evidence="5 6" key="1">
    <citation type="submission" date="2023-10" db="EMBL/GenBank/DDBJ databases">
        <title>Paenibacillus strain PFR10 Genome sequencing and assembly.</title>
        <authorList>
            <person name="Kim I."/>
        </authorList>
    </citation>
    <scope>NUCLEOTIDE SEQUENCE [LARGE SCALE GENOMIC DNA]</scope>
    <source>
        <strain evidence="5 6">PFR10</strain>
    </source>
</reference>
<evidence type="ECO:0000259" key="4">
    <source>
        <dbReference type="PROSITE" id="PS50885"/>
    </source>
</evidence>
<dbReference type="Proteomes" id="UP001260980">
    <property type="component" value="Unassembled WGS sequence"/>
</dbReference>
<dbReference type="RefSeq" id="WP_315950549.1">
    <property type="nucleotide sequence ID" value="NZ_JAWCUD010000002.1"/>
</dbReference>
<sequence>MGQKNQLSKRIQVGGYAEMTVMTTRFNEMMAEIEELTEHLVEGKRLLYESELVKRRAELAYLQSQINPHFLYKQSSFFRTQ</sequence>
<dbReference type="PROSITE" id="PS50885">
    <property type="entry name" value="HAMP"/>
    <property type="match status" value="1"/>
</dbReference>
<dbReference type="EMBL" id="JAWCUD010000002">
    <property type="protein sequence ID" value="MDU0200915.1"/>
    <property type="molecule type" value="Genomic_DNA"/>
</dbReference>
<name>A0ABU3R9F6_9BACL</name>
<organism evidence="5 6">
    <name type="scientific">Paenibacillus violae</name>
    <dbReference type="NCBI Taxonomy" id="3077234"/>
    <lineage>
        <taxon>Bacteria</taxon>
        <taxon>Bacillati</taxon>
        <taxon>Bacillota</taxon>
        <taxon>Bacilli</taxon>
        <taxon>Bacillales</taxon>
        <taxon>Paenibacillaceae</taxon>
        <taxon>Paenibacillus</taxon>
    </lineage>
</organism>
<keyword evidence="2" id="KW-1003">Cell membrane</keyword>
<keyword evidence="6" id="KW-1185">Reference proteome</keyword>